<keyword evidence="10" id="KW-1185">Reference proteome</keyword>
<evidence type="ECO:0000256" key="3">
    <source>
        <dbReference type="ARBA" id="ARBA00022448"/>
    </source>
</evidence>
<evidence type="ECO:0000256" key="2">
    <source>
        <dbReference type="ARBA" id="ARBA00004555"/>
    </source>
</evidence>
<protein>
    <recommendedName>
        <fullName evidence="7">Acyl-CoA-binding protein</fullName>
    </recommendedName>
</protein>
<dbReference type="PANTHER" id="PTHR23310:SF54">
    <property type="entry name" value="ACYL-COA-BINDING PROTEIN"/>
    <property type="match status" value="1"/>
</dbReference>
<evidence type="ECO:0000313" key="9">
    <source>
        <dbReference type="Ensembl" id="ENSNFUP00015022584.1"/>
    </source>
</evidence>
<evidence type="ECO:0000256" key="4">
    <source>
        <dbReference type="ARBA" id="ARBA00022824"/>
    </source>
</evidence>
<dbReference type="PRINTS" id="PR00689">
    <property type="entry name" value="ACOABINDINGP"/>
</dbReference>
<dbReference type="GO" id="GO:0006631">
    <property type="term" value="P:fatty acid metabolic process"/>
    <property type="evidence" value="ECO:0007669"/>
    <property type="project" value="TreeGrafter"/>
</dbReference>
<feature type="domain" description="ACB" evidence="8">
    <location>
        <begin position="69"/>
        <end position="154"/>
    </location>
</feature>
<dbReference type="Gene3D" id="1.20.80.10">
    <property type="match status" value="1"/>
</dbReference>
<accession>A0A8C6LL94</accession>
<dbReference type="PANTHER" id="PTHR23310">
    <property type="entry name" value="ACYL-COA-BINDING PROTEIN, ACBP"/>
    <property type="match status" value="1"/>
</dbReference>
<keyword evidence="5" id="KW-0333">Golgi apparatus</keyword>
<evidence type="ECO:0000256" key="7">
    <source>
        <dbReference type="ARBA" id="ARBA00039735"/>
    </source>
</evidence>
<dbReference type="Proteomes" id="UP000694548">
    <property type="component" value="Unassembled WGS sequence"/>
</dbReference>
<proteinExistence type="predicted"/>
<dbReference type="InterPro" id="IPR014352">
    <property type="entry name" value="FERM/acyl-CoA-bd_prot_sf"/>
</dbReference>
<dbReference type="GO" id="GO:0005783">
    <property type="term" value="C:endoplasmic reticulum"/>
    <property type="evidence" value="ECO:0007669"/>
    <property type="project" value="UniProtKB-SubCell"/>
</dbReference>
<gene>
    <name evidence="9" type="primary">LOC107374258</name>
</gene>
<evidence type="ECO:0000256" key="1">
    <source>
        <dbReference type="ARBA" id="ARBA00004240"/>
    </source>
</evidence>
<reference evidence="9" key="2">
    <citation type="submission" date="2025-09" db="UniProtKB">
        <authorList>
            <consortium name="Ensembl"/>
        </authorList>
    </citation>
    <scope>IDENTIFICATION</scope>
</reference>
<name>A0A8C6LL94_NOTFU</name>
<dbReference type="InterPro" id="IPR035984">
    <property type="entry name" value="Acyl-CoA-binding_sf"/>
</dbReference>
<keyword evidence="6" id="KW-0446">Lipid-binding</keyword>
<keyword evidence="4" id="KW-0256">Endoplasmic reticulum</keyword>
<dbReference type="AlphaFoldDB" id="A0A8C6LL94"/>
<dbReference type="PROSITE" id="PS51228">
    <property type="entry name" value="ACB_2"/>
    <property type="match status" value="1"/>
</dbReference>
<dbReference type="SUPFAM" id="SSF47027">
    <property type="entry name" value="Acyl-CoA binding protein"/>
    <property type="match status" value="1"/>
</dbReference>
<keyword evidence="3" id="KW-0813">Transport</keyword>
<evidence type="ECO:0000256" key="6">
    <source>
        <dbReference type="ARBA" id="ARBA00023121"/>
    </source>
</evidence>
<dbReference type="GO" id="GO:0005794">
    <property type="term" value="C:Golgi apparatus"/>
    <property type="evidence" value="ECO:0007669"/>
    <property type="project" value="UniProtKB-SubCell"/>
</dbReference>
<dbReference type="Ensembl" id="ENSNFUT00015023621.1">
    <property type="protein sequence ID" value="ENSNFUP00015022584.1"/>
    <property type="gene ID" value="ENSNFUG00015010927.1"/>
</dbReference>
<dbReference type="InterPro" id="IPR000582">
    <property type="entry name" value="Acyl-CoA-binding_protein"/>
</dbReference>
<dbReference type="GO" id="GO:0000062">
    <property type="term" value="F:fatty-acyl-CoA binding"/>
    <property type="evidence" value="ECO:0007669"/>
    <property type="project" value="InterPro"/>
</dbReference>
<evidence type="ECO:0000259" key="8">
    <source>
        <dbReference type="PROSITE" id="PS51228"/>
    </source>
</evidence>
<dbReference type="GeneTree" id="ENSGT00940000154846"/>
<evidence type="ECO:0000313" key="10">
    <source>
        <dbReference type="Proteomes" id="UP000694548"/>
    </source>
</evidence>
<reference evidence="9" key="1">
    <citation type="submission" date="2025-08" db="UniProtKB">
        <authorList>
            <consortium name="Ensembl"/>
        </authorList>
    </citation>
    <scope>IDENTIFICATION</scope>
</reference>
<comment type="subcellular location">
    <subcellularLocation>
        <location evidence="1">Endoplasmic reticulum</location>
    </subcellularLocation>
    <subcellularLocation>
        <location evidence="2">Golgi apparatus</location>
    </subcellularLocation>
</comment>
<sequence length="154" mass="17356">MTVSLSCLIQAFRFYSVVSCFISYLRCLDKSPMQLLWRCSHMCLDKMLKLCKGSLVRGGDSTCFPLKKNQDAFEKAAEEVKVLKQKPDQGEVAALYGLYKQATVGDISTERPGMFEFTAKAKWDAWNAKKGLTKEQAMAAYVDVAEKLKEKYGI</sequence>
<evidence type="ECO:0000256" key="5">
    <source>
        <dbReference type="ARBA" id="ARBA00023034"/>
    </source>
</evidence>
<dbReference type="Pfam" id="PF00887">
    <property type="entry name" value="ACBP"/>
    <property type="match status" value="1"/>
</dbReference>
<organism evidence="9 10">
    <name type="scientific">Nothobranchius furzeri</name>
    <name type="common">Turquoise killifish</name>
    <dbReference type="NCBI Taxonomy" id="105023"/>
    <lineage>
        <taxon>Eukaryota</taxon>
        <taxon>Metazoa</taxon>
        <taxon>Chordata</taxon>
        <taxon>Craniata</taxon>
        <taxon>Vertebrata</taxon>
        <taxon>Euteleostomi</taxon>
        <taxon>Actinopterygii</taxon>
        <taxon>Neopterygii</taxon>
        <taxon>Teleostei</taxon>
        <taxon>Neoteleostei</taxon>
        <taxon>Acanthomorphata</taxon>
        <taxon>Ovalentaria</taxon>
        <taxon>Atherinomorphae</taxon>
        <taxon>Cyprinodontiformes</taxon>
        <taxon>Nothobranchiidae</taxon>
        <taxon>Nothobranchius</taxon>
    </lineage>
</organism>